<dbReference type="Pfam" id="PF13679">
    <property type="entry name" value="Methyltransf_32"/>
    <property type="match status" value="1"/>
</dbReference>
<dbReference type="InterPro" id="IPR052220">
    <property type="entry name" value="METTL25"/>
</dbReference>
<reference evidence="2" key="2">
    <citation type="submission" date="2021-01" db="EMBL/GenBank/DDBJ databases">
        <authorList>
            <person name="Schikora-Tamarit M.A."/>
        </authorList>
    </citation>
    <scope>NUCLEOTIDE SEQUENCE</scope>
    <source>
        <strain evidence="2">CBS2887</strain>
    </source>
</reference>
<organism evidence="2 3">
    <name type="scientific">Wickerhamomyces pijperi</name>
    <name type="common">Yeast</name>
    <name type="synonym">Pichia pijperi</name>
    <dbReference type="NCBI Taxonomy" id="599730"/>
    <lineage>
        <taxon>Eukaryota</taxon>
        <taxon>Fungi</taxon>
        <taxon>Dikarya</taxon>
        <taxon>Ascomycota</taxon>
        <taxon>Saccharomycotina</taxon>
        <taxon>Saccharomycetes</taxon>
        <taxon>Phaffomycetales</taxon>
        <taxon>Wickerhamomycetaceae</taxon>
        <taxon>Wickerhamomyces</taxon>
    </lineage>
</organism>
<feature type="domain" description="Methyltransferase" evidence="1">
    <location>
        <begin position="73"/>
        <end position="239"/>
    </location>
</feature>
<dbReference type="Proteomes" id="UP000774326">
    <property type="component" value="Unassembled WGS sequence"/>
</dbReference>
<evidence type="ECO:0000313" key="2">
    <source>
        <dbReference type="EMBL" id="KAH3682575.1"/>
    </source>
</evidence>
<accession>A0A9P8Q3P1</accession>
<dbReference type="OrthoDB" id="10258156at2759"/>
<dbReference type="AlphaFoldDB" id="A0A9P8Q3P1"/>
<evidence type="ECO:0000259" key="1">
    <source>
        <dbReference type="Pfam" id="PF13679"/>
    </source>
</evidence>
<keyword evidence="3" id="KW-1185">Reference proteome</keyword>
<proteinExistence type="predicted"/>
<dbReference type="EMBL" id="JAEUBG010003603">
    <property type="protein sequence ID" value="KAH3682575.1"/>
    <property type="molecule type" value="Genomic_DNA"/>
</dbReference>
<name>A0A9P8Q3P1_WICPI</name>
<protein>
    <recommendedName>
        <fullName evidence="1">Methyltransferase domain-containing protein</fullName>
    </recommendedName>
</protein>
<evidence type="ECO:0000313" key="3">
    <source>
        <dbReference type="Proteomes" id="UP000774326"/>
    </source>
</evidence>
<dbReference type="InterPro" id="IPR025714">
    <property type="entry name" value="Methyltranfer_dom"/>
</dbReference>
<reference evidence="2" key="1">
    <citation type="journal article" date="2021" name="Open Biol.">
        <title>Shared evolutionary footprints suggest mitochondrial oxidative damage underlies multiple complex I losses in fungi.</title>
        <authorList>
            <person name="Schikora-Tamarit M.A."/>
            <person name="Marcet-Houben M."/>
            <person name="Nosek J."/>
            <person name="Gabaldon T."/>
        </authorList>
    </citation>
    <scope>NUCLEOTIDE SEQUENCE</scope>
    <source>
        <strain evidence="2">CBS2887</strain>
    </source>
</reference>
<dbReference type="PANTHER" id="PTHR12496">
    <property type="entry name" value="CGI-41 METHYLTRANSFERASE"/>
    <property type="match status" value="1"/>
</dbReference>
<sequence length="351" mass="40505">MVSMVKIYNELVKEQIPADYNPATPAQVISDFIHLEHRIFTPYRTSALFIDKLRTNHCNSNFFKPQQSLLSPRKQYEVTQFTEYIHRSIQDHGYSQDLEFIIEYGSGKSYLSRSLISSGFKLICIEINPQRVSTAKKLDLLRHQSHKLGTGTENGRNNILYLTELQSPQSQAAIRHFVNANKKSNQTQFPKALIIGLDSCGEIVPNLIMDMFMDKDMKNLTQLDIVGCCFVPCCFHKVSQLRWFKGEELNSFQFANFAGTQDLRHLMIEGQDDVVKCYLNECGSDELEDLQEFSKWCFDRGKGVFSEFMILRDRLELLRHHGASHEPQLDVVFDFRISSRNIAITAFKPIK</sequence>
<comment type="caution">
    <text evidence="2">The sequence shown here is derived from an EMBL/GenBank/DDBJ whole genome shotgun (WGS) entry which is preliminary data.</text>
</comment>
<gene>
    <name evidence="2" type="ORF">WICPIJ_006450</name>
</gene>